<evidence type="ECO:0000313" key="2">
    <source>
        <dbReference type="EMBL" id="RMJ04206.1"/>
    </source>
</evidence>
<keyword evidence="1" id="KW-0812">Transmembrane</keyword>
<dbReference type="Proteomes" id="UP000265903">
    <property type="component" value="Unassembled WGS sequence"/>
</dbReference>
<keyword evidence="1" id="KW-0472">Membrane</keyword>
<dbReference type="EMBL" id="QMDL01000002">
    <property type="protein sequence ID" value="RMJ04206.1"/>
    <property type="molecule type" value="Genomic_DNA"/>
</dbReference>
<keyword evidence="1" id="KW-1133">Transmembrane helix</keyword>
<protein>
    <submittedName>
        <fullName evidence="2">Uncharacterized protein</fullName>
    </submittedName>
</protein>
<dbReference type="AlphaFoldDB" id="A0A3M2RFX7"/>
<sequence length="35" mass="4054">MTNPIKRLSPRGRVSMIIWALNITLFLALLVFVLR</sequence>
<proteinExistence type="predicted"/>
<accession>A0A3M2RFX7</accession>
<keyword evidence="3" id="KW-1185">Reference proteome</keyword>
<feature type="transmembrane region" description="Helical" evidence="1">
    <location>
        <begin position="16"/>
        <end position="34"/>
    </location>
</feature>
<gene>
    <name evidence="2" type="ORF">DOQ08_01526</name>
</gene>
<evidence type="ECO:0000313" key="3">
    <source>
        <dbReference type="Proteomes" id="UP000265903"/>
    </source>
</evidence>
<organism evidence="2 3">
    <name type="scientific">Marinobacter litoralis</name>
    <dbReference type="NCBI Taxonomy" id="187981"/>
    <lineage>
        <taxon>Bacteria</taxon>
        <taxon>Pseudomonadati</taxon>
        <taxon>Pseudomonadota</taxon>
        <taxon>Gammaproteobacteria</taxon>
        <taxon>Pseudomonadales</taxon>
        <taxon>Marinobacteraceae</taxon>
        <taxon>Marinobacter</taxon>
    </lineage>
</organism>
<reference evidence="2 3" key="1">
    <citation type="submission" date="2018-08" db="EMBL/GenBank/DDBJ databases">
        <title>Whole Genome Sequence of the Moderate Halophilic Marine Bacterium Marinobacter litoralis Sw-45.</title>
        <authorList>
            <person name="Musa H."/>
        </authorList>
    </citation>
    <scope>NUCLEOTIDE SEQUENCE [LARGE SCALE GENOMIC DNA]</scope>
    <source>
        <strain evidence="2 3">Sw-45</strain>
    </source>
</reference>
<name>A0A3M2RFX7_9GAMM</name>
<evidence type="ECO:0000256" key="1">
    <source>
        <dbReference type="SAM" id="Phobius"/>
    </source>
</evidence>
<comment type="caution">
    <text evidence="2">The sequence shown here is derived from an EMBL/GenBank/DDBJ whole genome shotgun (WGS) entry which is preliminary data.</text>
</comment>